<comment type="catalytic activity">
    <reaction evidence="3">
        <text>RNA(n) + a ribonucleoside 5'-triphosphate = RNA(n+1) + diphosphate</text>
        <dbReference type="Rhea" id="RHEA:21248"/>
        <dbReference type="Rhea" id="RHEA-COMP:14527"/>
        <dbReference type="Rhea" id="RHEA-COMP:17342"/>
        <dbReference type="ChEBI" id="CHEBI:33019"/>
        <dbReference type="ChEBI" id="CHEBI:61557"/>
        <dbReference type="ChEBI" id="CHEBI:140395"/>
        <dbReference type="EC" id="2.7.7.6"/>
    </reaction>
</comment>
<keyword evidence="1 3" id="KW-0240">DNA-directed RNA polymerase</keyword>
<dbReference type="GeneID" id="11262622"/>
<dbReference type="SUPFAM" id="SSF55257">
    <property type="entry name" value="RBP11-like subunits of RNA polymerase"/>
    <property type="match status" value="1"/>
</dbReference>
<evidence type="ECO:0000256" key="3">
    <source>
        <dbReference type="HAMAP-Rule" id="MF_00261"/>
    </source>
</evidence>
<keyword evidence="3 5" id="KW-0808">Transferase</keyword>
<dbReference type="InterPro" id="IPR009025">
    <property type="entry name" value="RBP11-like_dimer"/>
</dbReference>
<sequence>MSIEIVKLDEHYLELKTKGETYTLFSPLVEYLSEDPDVEYVTFDVGHPLIEDVTFKVKTRNGAPLDAIRRAVQNILNDLEALERSLLAT</sequence>
<organism evidence="5 6">
    <name type="scientific">Thermoproteus tenax (strain ATCC 35583 / DSM 2078 / JCM 9277 / NBRC 100435 / Kra 1)</name>
    <dbReference type="NCBI Taxonomy" id="768679"/>
    <lineage>
        <taxon>Archaea</taxon>
        <taxon>Thermoproteota</taxon>
        <taxon>Thermoprotei</taxon>
        <taxon>Thermoproteales</taxon>
        <taxon>Thermoproteaceae</taxon>
        <taxon>Thermoproteus</taxon>
    </lineage>
</organism>
<dbReference type="GO" id="GO:0006351">
    <property type="term" value="P:DNA-templated transcription"/>
    <property type="evidence" value="ECO:0007669"/>
    <property type="project" value="UniProtKB-UniRule"/>
</dbReference>
<keyword evidence="3" id="KW-0963">Cytoplasm</keyword>
<dbReference type="CDD" id="cd06927">
    <property type="entry name" value="RNAP_L"/>
    <property type="match status" value="1"/>
</dbReference>
<evidence type="ECO:0000259" key="4">
    <source>
        <dbReference type="Pfam" id="PF13656"/>
    </source>
</evidence>
<dbReference type="GO" id="GO:0005737">
    <property type="term" value="C:cytoplasm"/>
    <property type="evidence" value="ECO:0007669"/>
    <property type="project" value="UniProtKB-SubCell"/>
</dbReference>
<dbReference type="Proteomes" id="UP000002654">
    <property type="component" value="Chromosome"/>
</dbReference>
<protein>
    <recommendedName>
        <fullName evidence="3">DNA-directed RNA polymerase subunit Rpo11</fullName>
        <ecNumber evidence="3">2.7.7.6</ecNumber>
    </recommendedName>
    <alternativeName>
        <fullName evidence="3">DNA-directed RNA polymerase subunit L</fullName>
    </alternativeName>
</protein>
<name>G4RLB3_THETK</name>
<dbReference type="HAMAP" id="MF_00261">
    <property type="entry name" value="RNApol_arch_Rpo11"/>
    <property type="match status" value="1"/>
</dbReference>
<dbReference type="RefSeq" id="WP_014127612.1">
    <property type="nucleotide sequence ID" value="NC_016070.1"/>
</dbReference>
<dbReference type="PaxDb" id="768679-TTX_1737"/>
<dbReference type="InterPro" id="IPR036603">
    <property type="entry name" value="RBP11-like"/>
</dbReference>
<keyword evidence="3 5" id="KW-0548">Nucleotidyltransferase</keyword>
<keyword evidence="6" id="KW-1185">Reference proteome</keyword>
<dbReference type="HOGENOM" id="CLU_090381_5_3_2"/>
<keyword evidence="2 3" id="KW-0804">Transcription</keyword>
<dbReference type="EMBL" id="FN869859">
    <property type="protein sequence ID" value="CCC82358.1"/>
    <property type="molecule type" value="Genomic_DNA"/>
</dbReference>
<dbReference type="Pfam" id="PF13656">
    <property type="entry name" value="RNA_pol_L_2"/>
    <property type="match status" value="1"/>
</dbReference>
<dbReference type="GO" id="GO:0003899">
    <property type="term" value="F:DNA-directed RNA polymerase activity"/>
    <property type="evidence" value="ECO:0007669"/>
    <property type="project" value="UniProtKB-UniRule"/>
</dbReference>
<dbReference type="PATRIC" id="fig|768679.9.peg.1758"/>
<dbReference type="AlphaFoldDB" id="G4RLB3"/>
<comment type="similarity">
    <text evidence="3">Belongs to the archaeal Rpo11/eukaryotic RPB11/RPC19 RNA polymerase subunit family.</text>
</comment>
<comment type="subunit">
    <text evidence="3">Part of the RNA polymerase complex.</text>
</comment>
<evidence type="ECO:0000256" key="2">
    <source>
        <dbReference type="ARBA" id="ARBA00023163"/>
    </source>
</evidence>
<dbReference type="InterPro" id="IPR022905">
    <property type="entry name" value="Rpo11-like"/>
</dbReference>
<dbReference type="eggNOG" id="arCOG04111">
    <property type="taxonomic scope" value="Archaea"/>
</dbReference>
<dbReference type="STRING" id="768679.TTX_1737"/>
<evidence type="ECO:0000313" key="5">
    <source>
        <dbReference type="EMBL" id="CCC82358.1"/>
    </source>
</evidence>
<dbReference type="GO" id="GO:0000428">
    <property type="term" value="C:DNA-directed RNA polymerase complex"/>
    <property type="evidence" value="ECO:0007669"/>
    <property type="project" value="UniProtKB-KW"/>
</dbReference>
<proteinExistence type="inferred from homology"/>
<dbReference type="Gene3D" id="3.30.1360.10">
    <property type="entry name" value="RNA polymerase, RBP11-like subunit"/>
    <property type="match status" value="1"/>
</dbReference>
<comment type="function">
    <text evidence="3">DNA-dependent RNA polymerase (RNAP) catalyzes the transcription of DNA into RNA using the four ribonucleoside triphosphates as substrates.</text>
</comment>
<dbReference type="GO" id="GO:0046983">
    <property type="term" value="F:protein dimerization activity"/>
    <property type="evidence" value="ECO:0007669"/>
    <property type="project" value="InterPro"/>
</dbReference>
<accession>G4RLB3</accession>
<dbReference type="KEGG" id="ttn:TTX_1737"/>
<gene>
    <name evidence="3 5" type="primary">rpoL</name>
    <name evidence="3" type="synonym">rpo11</name>
    <name evidence="5" type="ordered locus">TTX_1737</name>
</gene>
<feature type="domain" description="DNA-directed RNA polymerase RBP11-like dimerisation" evidence="4">
    <location>
        <begin position="13"/>
        <end position="84"/>
    </location>
</feature>
<dbReference type="EC" id="2.7.7.6" evidence="3"/>
<reference evidence="5 6" key="1">
    <citation type="journal article" date="2011" name="PLoS ONE">
        <title>The complete genome sequence of Thermoproteus tenax: a physiologically versatile member of the Crenarchaeota.</title>
        <authorList>
            <person name="Siebers B."/>
            <person name="Zaparty M."/>
            <person name="Raddatz G."/>
            <person name="Tjaden B."/>
            <person name="Albers S.V."/>
            <person name="Bell S.D."/>
            <person name="Blombach F."/>
            <person name="Kletzin A."/>
            <person name="Kyrpides N."/>
            <person name="Lanz C."/>
            <person name="Plagens A."/>
            <person name="Rampp M."/>
            <person name="Rosinus A."/>
            <person name="von Jan M."/>
            <person name="Makarova K.S."/>
            <person name="Klenk H.P."/>
            <person name="Schuster S.C."/>
            <person name="Hensel R."/>
        </authorList>
    </citation>
    <scope>NUCLEOTIDE SEQUENCE [LARGE SCALE GENOMIC DNA]</scope>
    <source>
        <strain evidence="6">ATCC 35583 / DSM 2078 / JCM 9277 / NBRC 100435 / Kra 1</strain>
    </source>
</reference>
<evidence type="ECO:0000313" key="6">
    <source>
        <dbReference type="Proteomes" id="UP000002654"/>
    </source>
</evidence>
<comment type="subcellular location">
    <subcellularLocation>
        <location evidence="3">Cytoplasm</location>
    </subcellularLocation>
</comment>
<evidence type="ECO:0000256" key="1">
    <source>
        <dbReference type="ARBA" id="ARBA00022478"/>
    </source>
</evidence>